<dbReference type="Pfam" id="PF22898">
    <property type="entry name" value="NOMO1-like_1st"/>
    <property type="match status" value="1"/>
</dbReference>
<evidence type="ECO:0000256" key="5">
    <source>
        <dbReference type="ARBA" id="ARBA00022989"/>
    </source>
</evidence>
<dbReference type="SUPFAM" id="SSF117074">
    <property type="entry name" value="Hypothetical protein PA1324"/>
    <property type="match status" value="1"/>
</dbReference>
<dbReference type="InterPro" id="IPR055075">
    <property type="entry name" value="NOMO-like_N"/>
</dbReference>
<reference evidence="14" key="1">
    <citation type="submission" date="2018-07" db="EMBL/GenBank/DDBJ databases">
        <authorList>
            <person name="Quirk P.G."/>
            <person name="Krulwich T.A."/>
        </authorList>
    </citation>
    <scope>NUCLEOTIDE SEQUENCE</scope>
</reference>
<keyword evidence="3 7" id="KW-0732">Signal</keyword>
<comment type="subcellular location">
    <subcellularLocation>
        <location evidence="1">Endoplasmic reticulum membrane</location>
        <topology evidence="1">Single-pass type I membrane protein</topology>
    </subcellularLocation>
</comment>
<dbReference type="InterPro" id="IPR013783">
    <property type="entry name" value="Ig-like_fold"/>
</dbReference>
<name>A0A336LL39_CULSO</name>
<dbReference type="InterPro" id="IPR055074">
    <property type="entry name" value="NOMO1-3_2nd"/>
</dbReference>
<keyword evidence="2" id="KW-0812">Transmembrane</keyword>
<keyword evidence="4" id="KW-0256">Endoplasmic reticulum</keyword>
<dbReference type="Gene3D" id="2.60.40.1120">
    <property type="entry name" value="Carboxypeptidase-like, regulatory domain"/>
    <property type="match status" value="1"/>
</dbReference>
<dbReference type="PANTHER" id="PTHR23303">
    <property type="entry name" value="CARBOXYPEPTIDASE REGULATORY REGION-CONTAINING"/>
    <property type="match status" value="1"/>
</dbReference>
<feature type="signal peptide" evidence="7">
    <location>
        <begin position="1"/>
        <end position="24"/>
    </location>
</feature>
<evidence type="ECO:0000259" key="8">
    <source>
        <dbReference type="Pfam" id="PF22898"/>
    </source>
</evidence>
<evidence type="ECO:0000259" key="10">
    <source>
        <dbReference type="Pfam" id="PF22904"/>
    </source>
</evidence>
<evidence type="ECO:0000259" key="9">
    <source>
        <dbReference type="Pfam" id="PF22902"/>
    </source>
</evidence>
<dbReference type="Pfam" id="PF23141">
    <property type="entry name" value="Ig_NOMO"/>
    <property type="match status" value="1"/>
</dbReference>
<gene>
    <name evidence="14" type="primary">CSON013705</name>
</gene>
<evidence type="ECO:0000256" key="7">
    <source>
        <dbReference type="SAM" id="SignalP"/>
    </source>
</evidence>
<dbReference type="GO" id="GO:0005789">
    <property type="term" value="C:endoplasmic reticulum membrane"/>
    <property type="evidence" value="ECO:0007669"/>
    <property type="project" value="UniProtKB-SubCell"/>
</dbReference>
<dbReference type="InterPro" id="IPR055073">
    <property type="entry name" value="NOMO1-like_9th"/>
</dbReference>
<feature type="domain" description="NOMO-like ninth beta-sandwich" evidence="9">
    <location>
        <begin position="747"/>
        <end position="821"/>
    </location>
</feature>
<proteinExistence type="predicted"/>
<evidence type="ECO:0000259" key="11">
    <source>
        <dbReference type="Pfam" id="PF23141"/>
    </source>
</evidence>
<feature type="domain" description="NOMO seventh transthyretin-like" evidence="11">
    <location>
        <begin position="579"/>
        <end position="656"/>
    </location>
</feature>
<dbReference type="Pfam" id="PF22902">
    <property type="entry name" value="NOMO1-like_9th"/>
    <property type="match status" value="1"/>
</dbReference>
<dbReference type="InterPro" id="IPR056191">
    <property type="entry name" value="NOMO_12th"/>
</dbReference>
<feature type="domain" description="NOMO-like N-terminal beta-sandwich" evidence="8">
    <location>
        <begin position="37"/>
        <end position="118"/>
    </location>
</feature>
<feature type="domain" description="NOMO C-terminal transthyretin-like" evidence="12">
    <location>
        <begin position="1005"/>
        <end position="1107"/>
    </location>
</feature>
<dbReference type="SUPFAM" id="SSF49478">
    <property type="entry name" value="Cna protein B-type domain"/>
    <property type="match status" value="2"/>
</dbReference>
<evidence type="ECO:0000256" key="4">
    <source>
        <dbReference type="ARBA" id="ARBA00022824"/>
    </source>
</evidence>
<dbReference type="AlphaFoldDB" id="A0A336LL39"/>
<organism evidence="14">
    <name type="scientific">Culicoides sonorensis</name>
    <name type="common">Biting midge</name>
    <dbReference type="NCBI Taxonomy" id="179676"/>
    <lineage>
        <taxon>Eukaryota</taxon>
        <taxon>Metazoa</taxon>
        <taxon>Ecdysozoa</taxon>
        <taxon>Arthropoda</taxon>
        <taxon>Hexapoda</taxon>
        <taxon>Insecta</taxon>
        <taxon>Pterygota</taxon>
        <taxon>Neoptera</taxon>
        <taxon>Endopterygota</taxon>
        <taxon>Diptera</taxon>
        <taxon>Nematocera</taxon>
        <taxon>Chironomoidea</taxon>
        <taxon>Ceratopogonidae</taxon>
        <taxon>Ceratopogoninae</taxon>
        <taxon>Culicoides</taxon>
        <taxon>Monoculicoides</taxon>
    </lineage>
</organism>
<dbReference type="PANTHER" id="PTHR23303:SF14">
    <property type="entry name" value="BOS COMPLEX SUBUNIT NOMO1-RELATED"/>
    <property type="match status" value="1"/>
</dbReference>
<evidence type="ECO:0000256" key="3">
    <source>
        <dbReference type="ARBA" id="ARBA00022729"/>
    </source>
</evidence>
<dbReference type="Gene3D" id="2.60.40.10">
    <property type="entry name" value="Immunoglobulins"/>
    <property type="match status" value="2"/>
</dbReference>
<feature type="chain" id="PRO_5016276655" evidence="7">
    <location>
        <begin position="25"/>
        <end position="1196"/>
    </location>
</feature>
<dbReference type="Pfam" id="PF23194">
    <property type="entry name" value="NOMO_5th"/>
    <property type="match status" value="1"/>
</dbReference>
<dbReference type="InterPro" id="IPR056319">
    <property type="entry name" value="NOMO_7th"/>
</dbReference>
<dbReference type="Pfam" id="PF23192">
    <property type="entry name" value="NOMO_12th"/>
    <property type="match status" value="1"/>
</dbReference>
<accession>A0A336LL39</accession>
<dbReference type="OMA" id="FVFKGFG"/>
<evidence type="ECO:0000313" key="14">
    <source>
        <dbReference type="EMBL" id="SSX17379.1"/>
    </source>
</evidence>
<evidence type="ECO:0000256" key="6">
    <source>
        <dbReference type="ARBA" id="ARBA00023136"/>
    </source>
</evidence>
<evidence type="ECO:0000256" key="2">
    <source>
        <dbReference type="ARBA" id="ARBA00022692"/>
    </source>
</evidence>
<feature type="domain" description="NOMO second beta-sandwich" evidence="10">
    <location>
        <begin position="120"/>
        <end position="208"/>
    </location>
</feature>
<dbReference type="VEuPathDB" id="VectorBase:CSON013705"/>
<evidence type="ECO:0000259" key="13">
    <source>
        <dbReference type="Pfam" id="PF23194"/>
    </source>
</evidence>
<dbReference type="InterPro" id="IPR056190">
    <property type="entry name" value="NOMO_5th"/>
</dbReference>
<dbReference type="EMBL" id="UFQT01000006">
    <property type="protein sequence ID" value="SSX17379.1"/>
    <property type="molecule type" value="Genomic_DNA"/>
</dbReference>
<protein>
    <submittedName>
        <fullName evidence="14">CSON013705 protein</fullName>
    </submittedName>
</protein>
<keyword evidence="5" id="KW-1133">Transmembrane helix</keyword>
<dbReference type="Pfam" id="PF22904">
    <property type="entry name" value="NOMO1-like_2nd"/>
    <property type="match status" value="2"/>
</dbReference>
<evidence type="ECO:0000256" key="1">
    <source>
        <dbReference type="ARBA" id="ARBA00004115"/>
    </source>
</evidence>
<dbReference type="SUPFAM" id="SSF49464">
    <property type="entry name" value="Carboxypeptidase regulatory domain-like"/>
    <property type="match status" value="1"/>
</dbReference>
<sequence>MWSSWSFQLILLINLAVVITKTYADHVHGCGGYIKTIKGQSNIDFSKVEVQLLTKSGVKKDNVEANPTNGYYFLPVYEKGDYVLKVVPPPGWSFEPEKYDIKFDGESDDCSLEKDINFVFKGFGITGRVNVLGQKQGASGVLIELVGKENEVLSKTTTNNVGSFSFTPLLPGEYILRASHKIWHLSKKELGVKLTTQNYVVPEKSLLVSGFDVHGKVVNDGIGIAVLIYGKKNENLQIDCQGVKLPEGVTQKNPNYDSKPLCYTTSNQKGEYTFSNVNPGGYLIQPFIESSAHKVHIAPEYTEIQVVKDTLHVSDIFEVNGITVQGRVALSENGPGVKNAKVIVNGEHVATTNDEGIYELINIKPNPYTIQVEAKDMQFDDHIARVSLTNPKIFDIKVARFKVCGQVVSDKVHTVSFTKQGSTYLTEVNSNPNTGEFCTFVAPGKYIIEVVTSSEDKNEGIQFFPVKQTIEVGSSQVSGLLFSQLRATVIGEIYCLSDADTVCDEIAVSLVSGDGDGIQFGEVTATVKNGKYSFTNVLPGPYRVSVLKPELCWEASSFQFVVKSSEEQVPKFKHTGYAVTIIASHTIQMNYKYKSPDTTTPQLEEIYELIPGVNSLCVPKQGAYDIKYSGCHTFDINTPNTFSTSNLVPISVNAHKHKHGVRILSEVSNLYSAIIEKDGEKIDEIKLLEESHKVDGYFSYRYDFYLAQGEKIKMIPSSGSMLFKPDSKEIIGSNDCVDVAFNFIATKGLVLHGKTVPVIEDAKVVLSFPKNPEMVPLETLTDKKGEFKFGPIDSTIDIELIASKESYVFSEFDKTTNSFKAHKLCEIIATVKDDQGQSLSGVLLSVSGAESYRKNLITADDGIMKFHSLAPSQYYIRPNLKEYKFEPSSKIIDLKDGETVEVSIVGKRVAYSVFGIVKSLNGEPFPKVNILANAIEPCEGMEEAQSEYNGNYRIKGLVPGCSYSVKVKIDSTSNNVDRSIPTEKIVEVALEDINGVNFIAMAPINTVDVILRIKASENDYYRTLKVALYAKNSDSPIYSEKVPSPLQPKLKINPGIMLYPPKLPLNHQQYYIEVTTALSDKQYKYHLPTIEFIANQTNLFYEISFNPQIITGDNEINSNSIPALCLIAVVGFVFFKQDLALELLETLWGKVSSIVKDLFDKSKRQEVRQAMVNEDIDELANAINATKKGRKSKKIN</sequence>
<dbReference type="InterPro" id="IPR008969">
    <property type="entry name" value="CarboxyPept-like_regulatory"/>
</dbReference>
<keyword evidence="6" id="KW-0472">Membrane</keyword>
<feature type="domain" description="NOMO second beta-sandwich" evidence="10">
    <location>
        <begin position="489"/>
        <end position="571"/>
    </location>
</feature>
<feature type="domain" description="NOMO fifth transthyretin-like" evidence="13">
    <location>
        <begin position="402"/>
        <end position="482"/>
    </location>
</feature>
<evidence type="ECO:0000259" key="12">
    <source>
        <dbReference type="Pfam" id="PF23192"/>
    </source>
</evidence>
<dbReference type="InterPro" id="IPR051417">
    <property type="entry name" value="SDr/BOS_complex"/>
</dbReference>